<dbReference type="PANTHER" id="PTHR24421:SF10">
    <property type="entry name" value="NITRATE_NITRITE SENSOR PROTEIN NARQ"/>
    <property type="match status" value="1"/>
</dbReference>
<dbReference type="EC" id="2.7.13.3" evidence="2"/>
<sequence>MKWFSGMGTAIATLRRAVTPQFGDIDNRVLIPDALIALVLTTLCAVSITYGTMQDGLLFHYMDDAAVVRFWTWIYGLPLIFRRRLPRASALAFVLLCLVQLVFGPALVLSNGFALMHVYTVIVYGERDTIRPFIVVAVGMTLIAAGVNTSVQAFGPLAVSAWQRYTLAPYDCLIADGMVDISTCSRQMRMNFLWMLVMIAAPLAAVIVMGYWQRARLSTVRMMRERNAALEARQEEETRIAALAERARIARDMHDVVAHTLSIIIVQADGGRFAGANDPKLARSTMETIRHESMRALGDMRRLLGIFGSPGGHSPTGATESHAPGYADVAGLIRQADSPSSDTHVTHTVVGTPEPDELGTLAASTVYRVVQESLTNIRKYAGPGVNVSVEERWSADGLRIRVTDDGRGLAASADGHKPGYGLIGMRERIDSLGGSCSAGPRLGGGFAVDAFIPFHGEPRSVPPNRHRTAADGPGSMSSSAASTTTATGNLTGSSVPSDAPTPNAVSGFKQLVMDRYRGFLRAMRQLGSLPDSPESSKFNVIERVSQWTERHYLIMDTVYVALILLLFGSPSAGIWVSNADGGILSSVEPGTPIWAWSNIGVVLPLIWRRRFPQASAAVFAGLTILQLLFLPWLTVAAMISVYSVYSVTLYGPRTAKRWTIPLIGVGSVLFAMKVMPSAAYEIGTVIRAIVLLSEGRLMDIVRSSTTMSGASAMLAMVVYAIVTFVTLMGAMAAGMWSRSRGSNMLVLQAREEALRDEERKQKVLAANMERDRISANIQTDVTDTLLGVIGKADAGLRTLDAGDADAATIMASFEGIASEGRAALKRMRQLLGVLRETGFSDETTSAEGMRLAPAVSLDEQLELKR</sequence>
<dbReference type="InterPro" id="IPR055558">
    <property type="entry name" value="DUF7134"/>
</dbReference>
<evidence type="ECO:0000256" key="6">
    <source>
        <dbReference type="ARBA" id="ARBA00022777"/>
    </source>
</evidence>
<dbReference type="Gene3D" id="3.30.565.10">
    <property type="entry name" value="Histidine kinase-like ATPase, C-terminal domain"/>
    <property type="match status" value="1"/>
</dbReference>
<dbReference type="GO" id="GO:0016020">
    <property type="term" value="C:membrane"/>
    <property type="evidence" value="ECO:0007669"/>
    <property type="project" value="InterPro"/>
</dbReference>
<comment type="catalytic activity">
    <reaction evidence="1">
        <text>ATP + protein L-histidine = ADP + protein N-phospho-L-histidine.</text>
        <dbReference type="EC" id="2.7.13.3"/>
    </reaction>
</comment>
<comment type="caution">
    <text evidence="12">The sequence shown here is derived from an EMBL/GenBank/DDBJ whole genome shotgun (WGS) entry which is preliminary data.</text>
</comment>
<keyword evidence="10" id="KW-0812">Transmembrane</keyword>
<feature type="transmembrane region" description="Helical" evidence="10">
    <location>
        <begin position="88"/>
        <end position="109"/>
    </location>
</feature>
<evidence type="ECO:0000256" key="1">
    <source>
        <dbReference type="ARBA" id="ARBA00000085"/>
    </source>
</evidence>
<dbReference type="AlphaFoldDB" id="A0A229VXU0"/>
<proteinExistence type="predicted"/>
<evidence type="ECO:0000256" key="4">
    <source>
        <dbReference type="ARBA" id="ARBA00022679"/>
    </source>
</evidence>
<evidence type="ECO:0000259" key="11">
    <source>
        <dbReference type="SMART" id="SM00387"/>
    </source>
</evidence>
<keyword evidence="3" id="KW-0597">Phosphoprotein</keyword>
<dbReference type="PANTHER" id="PTHR24421">
    <property type="entry name" value="NITRATE/NITRITE SENSOR PROTEIN NARX-RELATED"/>
    <property type="match status" value="1"/>
</dbReference>
<dbReference type="GO" id="GO:0046983">
    <property type="term" value="F:protein dimerization activity"/>
    <property type="evidence" value="ECO:0007669"/>
    <property type="project" value="InterPro"/>
</dbReference>
<evidence type="ECO:0000256" key="8">
    <source>
        <dbReference type="ARBA" id="ARBA00023012"/>
    </source>
</evidence>
<protein>
    <recommendedName>
        <fullName evidence="2">histidine kinase</fullName>
        <ecNumber evidence="2">2.7.13.3</ecNumber>
    </recommendedName>
</protein>
<dbReference type="InterPro" id="IPR011712">
    <property type="entry name" value="Sig_transdc_His_kin_sub3_dim/P"/>
</dbReference>
<feature type="transmembrane region" description="Helical" evidence="10">
    <location>
        <begin position="192"/>
        <end position="212"/>
    </location>
</feature>
<organism evidence="12 13">
    <name type="scientific">Bifidobacterium vansinderenii</name>
    <dbReference type="NCBI Taxonomy" id="1984871"/>
    <lineage>
        <taxon>Bacteria</taxon>
        <taxon>Bacillati</taxon>
        <taxon>Actinomycetota</taxon>
        <taxon>Actinomycetes</taxon>
        <taxon>Bifidobacteriales</taxon>
        <taxon>Bifidobacteriaceae</taxon>
        <taxon>Bifidobacterium</taxon>
    </lineage>
</organism>
<feature type="transmembrane region" description="Helical" evidence="10">
    <location>
        <begin position="713"/>
        <end position="736"/>
    </location>
</feature>
<feature type="transmembrane region" description="Helical" evidence="10">
    <location>
        <begin position="662"/>
        <end position="692"/>
    </location>
</feature>
<feature type="domain" description="Histidine kinase/HSP90-like ATPase" evidence="11">
    <location>
        <begin position="361"/>
        <end position="456"/>
    </location>
</feature>
<evidence type="ECO:0000256" key="2">
    <source>
        <dbReference type="ARBA" id="ARBA00012438"/>
    </source>
</evidence>
<dbReference type="SUPFAM" id="SSF55874">
    <property type="entry name" value="ATPase domain of HSP90 chaperone/DNA topoisomerase II/histidine kinase"/>
    <property type="match status" value="1"/>
</dbReference>
<dbReference type="CDD" id="cd16917">
    <property type="entry name" value="HATPase_UhpB-NarQ-NarX-like"/>
    <property type="match status" value="1"/>
</dbReference>
<keyword evidence="10" id="KW-0472">Membrane</keyword>
<feature type="transmembrane region" description="Helical" evidence="10">
    <location>
        <begin position="34"/>
        <end position="53"/>
    </location>
</feature>
<keyword evidence="4" id="KW-0808">Transferase</keyword>
<keyword evidence="10" id="KW-1133">Transmembrane helix</keyword>
<dbReference type="GO" id="GO:0005524">
    <property type="term" value="F:ATP binding"/>
    <property type="evidence" value="ECO:0007669"/>
    <property type="project" value="UniProtKB-KW"/>
</dbReference>
<evidence type="ECO:0000256" key="9">
    <source>
        <dbReference type="SAM" id="MobiDB-lite"/>
    </source>
</evidence>
<feature type="transmembrane region" description="Helical" evidence="10">
    <location>
        <begin position="553"/>
        <end position="577"/>
    </location>
</feature>
<feature type="transmembrane region" description="Helical" evidence="10">
    <location>
        <begin position="589"/>
        <end position="607"/>
    </location>
</feature>
<dbReference type="Proteomes" id="UP000215433">
    <property type="component" value="Unassembled WGS sequence"/>
</dbReference>
<dbReference type="InterPro" id="IPR036890">
    <property type="entry name" value="HATPase_C_sf"/>
</dbReference>
<dbReference type="InterPro" id="IPR050482">
    <property type="entry name" value="Sensor_HK_TwoCompSys"/>
</dbReference>
<dbReference type="EMBL" id="NEWD01000016">
    <property type="protein sequence ID" value="OXN00448.1"/>
    <property type="molecule type" value="Genomic_DNA"/>
</dbReference>
<keyword evidence="13" id="KW-1185">Reference proteome</keyword>
<feature type="region of interest" description="Disordered" evidence="9">
    <location>
        <begin position="457"/>
        <end position="502"/>
    </location>
</feature>
<evidence type="ECO:0000256" key="7">
    <source>
        <dbReference type="ARBA" id="ARBA00022840"/>
    </source>
</evidence>
<dbReference type="InterPro" id="IPR003594">
    <property type="entry name" value="HATPase_dom"/>
</dbReference>
<gene>
    <name evidence="12" type="ORF">Tam10B_1318</name>
</gene>
<feature type="transmembrane region" description="Helical" evidence="10">
    <location>
        <begin position="619"/>
        <end position="642"/>
    </location>
</feature>
<name>A0A229VXU0_9BIFI</name>
<keyword evidence="8" id="KW-0902">Two-component regulatory system</keyword>
<evidence type="ECO:0000256" key="3">
    <source>
        <dbReference type="ARBA" id="ARBA00022553"/>
    </source>
</evidence>
<reference evidence="12 13" key="1">
    <citation type="submission" date="2017-05" db="EMBL/GenBank/DDBJ databases">
        <title>Bifidobacterium vansinderenii sp. nov.</title>
        <authorList>
            <person name="Lugli G.A."/>
            <person name="Duranti S."/>
            <person name="Mangifesta M."/>
        </authorList>
    </citation>
    <scope>NUCLEOTIDE SEQUENCE [LARGE SCALE GENOMIC DNA]</scope>
    <source>
        <strain evidence="12 13">Tam10B</strain>
    </source>
</reference>
<dbReference type="Pfam" id="PF02518">
    <property type="entry name" value="HATPase_c"/>
    <property type="match status" value="1"/>
</dbReference>
<dbReference type="Pfam" id="PF23539">
    <property type="entry name" value="DUF7134"/>
    <property type="match status" value="2"/>
</dbReference>
<evidence type="ECO:0000313" key="13">
    <source>
        <dbReference type="Proteomes" id="UP000215433"/>
    </source>
</evidence>
<accession>A0A229VXU0</accession>
<dbReference type="Pfam" id="PF07730">
    <property type="entry name" value="HisKA_3"/>
    <property type="match status" value="1"/>
</dbReference>
<keyword evidence="6 12" id="KW-0418">Kinase</keyword>
<keyword evidence="7" id="KW-0067">ATP-binding</keyword>
<evidence type="ECO:0000313" key="12">
    <source>
        <dbReference type="EMBL" id="OXN00448.1"/>
    </source>
</evidence>
<evidence type="ECO:0000256" key="10">
    <source>
        <dbReference type="SAM" id="Phobius"/>
    </source>
</evidence>
<keyword evidence="5" id="KW-0547">Nucleotide-binding</keyword>
<dbReference type="SMART" id="SM00387">
    <property type="entry name" value="HATPase_c"/>
    <property type="match status" value="1"/>
</dbReference>
<evidence type="ECO:0000256" key="5">
    <source>
        <dbReference type="ARBA" id="ARBA00022741"/>
    </source>
</evidence>
<feature type="compositionally biased region" description="Low complexity" evidence="9">
    <location>
        <begin position="470"/>
        <end position="494"/>
    </location>
</feature>
<dbReference type="Gene3D" id="1.20.5.1930">
    <property type="match status" value="1"/>
</dbReference>
<dbReference type="GO" id="GO:0000155">
    <property type="term" value="F:phosphorelay sensor kinase activity"/>
    <property type="evidence" value="ECO:0007669"/>
    <property type="project" value="InterPro"/>
</dbReference>